<feature type="transmembrane region" description="Helical" evidence="5">
    <location>
        <begin position="152"/>
        <end position="172"/>
    </location>
</feature>
<dbReference type="GO" id="GO:0016020">
    <property type="term" value="C:membrane"/>
    <property type="evidence" value="ECO:0007669"/>
    <property type="project" value="UniProtKB-SubCell"/>
</dbReference>
<evidence type="ECO:0000256" key="5">
    <source>
        <dbReference type="SAM" id="Phobius"/>
    </source>
</evidence>
<dbReference type="SUPFAM" id="SSF52833">
    <property type="entry name" value="Thioredoxin-like"/>
    <property type="match status" value="1"/>
</dbReference>
<dbReference type="OrthoDB" id="5006039at2"/>
<gene>
    <name evidence="7" type="ORF">FPZ11_09655</name>
</gene>
<evidence type="ECO:0000256" key="2">
    <source>
        <dbReference type="ARBA" id="ARBA00022692"/>
    </source>
</evidence>
<dbReference type="Pfam" id="PF07291">
    <property type="entry name" value="MauE"/>
    <property type="match status" value="1"/>
</dbReference>
<keyword evidence="4 5" id="KW-0472">Membrane</keyword>
<evidence type="ECO:0000256" key="1">
    <source>
        <dbReference type="ARBA" id="ARBA00004141"/>
    </source>
</evidence>
<dbReference type="UniPathway" id="UPA00895"/>
<name>A0A5B8M4Z0_9MICO</name>
<keyword evidence="3 5" id="KW-1133">Transmembrane helix</keyword>
<dbReference type="Proteomes" id="UP000320216">
    <property type="component" value="Chromosome"/>
</dbReference>
<reference evidence="7 8" key="1">
    <citation type="submission" date="2019-07" db="EMBL/GenBank/DDBJ databases">
        <title>Full genome sequence of Humibacter sp. WJ7-1.</title>
        <authorList>
            <person name="Im W.-T."/>
        </authorList>
    </citation>
    <scope>NUCLEOTIDE SEQUENCE [LARGE SCALE GENOMIC DNA]</scope>
    <source>
        <strain evidence="7 8">WJ7-1</strain>
    </source>
</reference>
<dbReference type="AlphaFoldDB" id="A0A5B8M4Z0"/>
<keyword evidence="8" id="KW-1185">Reference proteome</keyword>
<dbReference type="InterPro" id="IPR036249">
    <property type="entry name" value="Thioredoxin-like_sf"/>
</dbReference>
<evidence type="ECO:0000259" key="6">
    <source>
        <dbReference type="Pfam" id="PF07291"/>
    </source>
</evidence>
<evidence type="ECO:0000256" key="4">
    <source>
        <dbReference type="ARBA" id="ARBA00023136"/>
    </source>
</evidence>
<organism evidence="7 8">
    <name type="scientific">Humibacter ginsenosidimutans</name>
    <dbReference type="NCBI Taxonomy" id="2599293"/>
    <lineage>
        <taxon>Bacteria</taxon>
        <taxon>Bacillati</taxon>
        <taxon>Actinomycetota</taxon>
        <taxon>Actinomycetes</taxon>
        <taxon>Micrococcales</taxon>
        <taxon>Microbacteriaceae</taxon>
        <taxon>Humibacter</taxon>
    </lineage>
</organism>
<keyword evidence="2 5" id="KW-0812">Transmembrane</keyword>
<comment type="subcellular location">
    <subcellularLocation>
        <location evidence="1">Membrane</location>
        <topology evidence="1">Multi-pass membrane protein</topology>
    </subcellularLocation>
</comment>
<accession>A0A5B8M4Z0</accession>
<feature type="transmembrane region" description="Helical" evidence="5">
    <location>
        <begin position="60"/>
        <end position="93"/>
    </location>
</feature>
<sequence length="340" mass="35742">MGSVLVELSTVLPLTLAVVLVTSALGKLRAPDGLEGWAELGVPKMFRRQWLLRLHPWGELVLGVCVAVFGGVPGVVLSLVAVALMAAYTWLVLRAVRQEADASCSCFGARKRVTWVTVFRNIWLLLVAVGSATVTGASTTLGGALTGLTRSAGLTAALVALIAAVTAALILWPEGGEPSASRDAVPHPDARLGDAGEAGEELDYLRTRTPAVPVTAADGTVHNLRTLTRQRPVLLLAVSPTCSACLPVIERIGDWRALLPEVDIRFLLRSTPEESELIEHDEPQSLHDSNGYVSGSIQDWSTPAAVLLGVDGLLAGGPIIGSGGIEHFIAEIDESLHGEG</sequence>
<protein>
    <recommendedName>
        <fullName evidence="6">Methylamine utilisation protein MauE domain-containing protein</fullName>
    </recommendedName>
</protein>
<proteinExistence type="predicted"/>
<evidence type="ECO:0000256" key="3">
    <source>
        <dbReference type="ARBA" id="ARBA00022989"/>
    </source>
</evidence>
<dbReference type="GO" id="GO:0030416">
    <property type="term" value="P:methylamine metabolic process"/>
    <property type="evidence" value="ECO:0007669"/>
    <property type="project" value="InterPro"/>
</dbReference>
<dbReference type="EMBL" id="CP042305">
    <property type="protein sequence ID" value="QDZ14994.1"/>
    <property type="molecule type" value="Genomic_DNA"/>
</dbReference>
<dbReference type="InterPro" id="IPR009908">
    <property type="entry name" value="Methylamine_util_MauE"/>
</dbReference>
<dbReference type="KEGG" id="huw:FPZ11_09655"/>
<feature type="transmembrane region" description="Helical" evidence="5">
    <location>
        <begin position="113"/>
        <end position="132"/>
    </location>
</feature>
<evidence type="ECO:0000313" key="8">
    <source>
        <dbReference type="Proteomes" id="UP000320216"/>
    </source>
</evidence>
<evidence type="ECO:0000313" key="7">
    <source>
        <dbReference type="EMBL" id="QDZ14994.1"/>
    </source>
</evidence>
<feature type="domain" description="Methylamine utilisation protein MauE" evidence="6">
    <location>
        <begin position="8"/>
        <end position="130"/>
    </location>
</feature>